<accession>A0A2T7A225</accession>
<evidence type="ECO:0000256" key="1">
    <source>
        <dbReference type="SAM" id="MobiDB-lite"/>
    </source>
</evidence>
<dbReference type="Proteomes" id="UP000244722">
    <property type="component" value="Unassembled WGS sequence"/>
</dbReference>
<protein>
    <submittedName>
        <fullName evidence="2">Uncharacterized protein</fullName>
    </submittedName>
</protein>
<feature type="compositionally biased region" description="Basic and acidic residues" evidence="1">
    <location>
        <begin position="17"/>
        <end position="31"/>
    </location>
</feature>
<proteinExistence type="predicted"/>
<evidence type="ECO:0000313" key="3">
    <source>
        <dbReference type="Proteomes" id="UP000244722"/>
    </source>
</evidence>
<feature type="region of interest" description="Disordered" evidence="1">
    <location>
        <begin position="15"/>
        <end position="51"/>
    </location>
</feature>
<gene>
    <name evidence="2" type="ORF">B9Z19DRAFT_1076327</name>
</gene>
<feature type="compositionally biased region" description="Low complexity" evidence="1">
    <location>
        <begin position="37"/>
        <end position="51"/>
    </location>
</feature>
<evidence type="ECO:0000313" key="2">
    <source>
        <dbReference type="EMBL" id="PUU81784.1"/>
    </source>
</evidence>
<organism evidence="2 3">
    <name type="scientific">Tuber borchii</name>
    <name type="common">White truffle</name>
    <dbReference type="NCBI Taxonomy" id="42251"/>
    <lineage>
        <taxon>Eukaryota</taxon>
        <taxon>Fungi</taxon>
        <taxon>Dikarya</taxon>
        <taxon>Ascomycota</taxon>
        <taxon>Pezizomycotina</taxon>
        <taxon>Pezizomycetes</taxon>
        <taxon>Pezizales</taxon>
        <taxon>Tuberaceae</taxon>
        <taxon>Tuber</taxon>
    </lineage>
</organism>
<dbReference type="AlphaFoldDB" id="A0A2T7A225"/>
<comment type="caution">
    <text evidence="2">The sequence shown here is derived from an EMBL/GenBank/DDBJ whole genome shotgun (WGS) entry which is preliminary data.</text>
</comment>
<reference evidence="2 3" key="1">
    <citation type="submission" date="2017-04" db="EMBL/GenBank/DDBJ databases">
        <title>Draft genome sequence of Tuber borchii Vittad., a whitish edible truffle.</title>
        <authorList>
            <consortium name="DOE Joint Genome Institute"/>
            <person name="Murat C."/>
            <person name="Kuo A."/>
            <person name="Barry K.W."/>
            <person name="Clum A."/>
            <person name="Dockter R.B."/>
            <person name="Fauchery L."/>
            <person name="Iotti M."/>
            <person name="Kohler A."/>
            <person name="Labutti K."/>
            <person name="Lindquist E.A."/>
            <person name="Lipzen A."/>
            <person name="Ohm R.A."/>
            <person name="Wang M."/>
            <person name="Grigoriev I.V."/>
            <person name="Zambonelli A."/>
            <person name="Martin F.M."/>
        </authorList>
    </citation>
    <scope>NUCLEOTIDE SEQUENCE [LARGE SCALE GENOMIC DNA]</scope>
    <source>
        <strain evidence="2 3">Tbo3840</strain>
    </source>
</reference>
<sequence>MRGWKPHPWRRHSVKGVIRDPWSKGEKKYTTADHQISRQSTPSLPSSSTKPRLLLEIPQKIVPTPKTRVFPYRIAVTSREIHLAGYHRESKLSPKIGFVWRVGGSGDTGAVLGSRSDAAPGKRWLNDTVDELYRRLVLLEGMRACTVLGWA</sequence>
<name>A0A2T7A225_TUBBO</name>
<keyword evidence="3" id="KW-1185">Reference proteome</keyword>
<dbReference type="EMBL" id="NESQ01000039">
    <property type="protein sequence ID" value="PUU81784.1"/>
    <property type="molecule type" value="Genomic_DNA"/>
</dbReference>